<evidence type="ECO:0000259" key="1">
    <source>
        <dbReference type="Pfam" id="PF01522"/>
    </source>
</evidence>
<dbReference type="InterPro" id="IPR002509">
    <property type="entry name" value="NODB_dom"/>
</dbReference>
<evidence type="ECO:0000313" key="3">
    <source>
        <dbReference type="Proteomes" id="UP000824366"/>
    </source>
</evidence>
<proteinExistence type="predicted"/>
<dbReference type="Pfam" id="PF01522">
    <property type="entry name" value="Polysacc_deac_1"/>
    <property type="match status" value="1"/>
</dbReference>
<accession>A0ABN6D0X0</accession>
<evidence type="ECO:0000313" key="2">
    <source>
        <dbReference type="EMBL" id="BCO25582.1"/>
    </source>
</evidence>
<name>A0ABN6D0X0_9BURK</name>
<feature type="domain" description="NodB homology" evidence="1">
    <location>
        <begin position="152"/>
        <end position="259"/>
    </location>
</feature>
<gene>
    <name evidence="2" type="ORF">MIZ03_0443</name>
</gene>
<dbReference type="SUPFAM" id="SSF88713">
    <property type="entry name" value="Glycoside hydrolase/deacetylase"/>
    <property type="match status" value="1"/>
</dbReference>
<dbReference type="Gene3D" id="3.20.20.370">
    <property type="entry name" value="Glycoside hydrolase/deacetylase"/>
    <property type="match status" value="1"/>
</dbReference>
<dbReference type="InterPro" id="IPR011330">
    <property type="entry name" value="Glyco_hydro/deAcase_b/a-brl"/>
</dbReference>
<keyword evidence="3" id="KW-1185">Reference proteome</keyword>
<organism evidence="2 3">
    <name type="scientific">Rhodoferax lithotrophicus</name>
    <dbReference type="NCBI Taxonomy" id="2798804"/>
    <lineage>
        <taxon>Bacteria</taxon>
        <taxon>Pseudomonadati</taxon>
        <taxon>Pseudomonadota</taxon>
        <taxon>Betaproteobacteria</taxon>
        <taxon>Burkholderiales</taxon>
        <taxon>Comamonadaceae</taxon>
        <taxon>Rhodoferax</taxon>
    </lineage>
</organism>
<protein>
    <recommendedName>
        <fullName evidence="1">NodB homology domain-containing protein</fullName>
    </recommendedName>
</protein>
<dbReference type="EMBL" id="AP024238">
    <property type="protein sequence ID" value="BCO25582.1"/>
    <property type="molecule type" value="Genomic_DNA"/>
</dbReference>
<dbReference type="Proteomes" id="UP000824366">
    <property type="component" value="Chromosome"/>
</dbReference>
<sequence>MENTLDIKVLGDTEKEEEVNFLMTYGGTPIVHSLPAGQRVWLERVKGIYPLHLQSQQASAKILDWSRINGLDQPGHSIVFNEKALPSGTLSRVVAVGYPERLWRSADQKAMEAIAHNSLLWLLRLPDVYLGSWPHPYSNALTVAVDVIDVADDVDLKFFDAMAKAKVHITYFVLSSVAAKSAATLKILQSKGNEIAYLGDRFEGFKGQSSEMQAERLKKLLQEMRDAGFTLPANAGFHAPIESQDASTEKLLTNLGFSYFVSFMDRTDVREPFLPPTTKEVANAATSLIVLPRTITPPEDAMEQNPDNGLKQFLTEFDLSTEAGALSIIRFPNQSLLAPEELDEITTKFANPSKKIWSATAGEVVDWWRERQHLHIDLDTKAGIPRLTVNITGVEPLRHSASVLINLPYPNDSLRLIPDGNDLKDVSITPTDPWRAAVKLENIKPGKYSWLLRFDHAK</sequence>
<reference evidence="2 3" key="1">
    <citation type="journal article" date="2021" name="Microbiol. Spectr.">
        <title>A Single Bacterium Capable of Oxidation and Reduction of Iron at Circumneutral pH.</title>
        <authorList>
            <person name="Kato S."/>
            <person name="Ohkuma M."/>
        </authorList>
    </citation>
    <scope>NUCLEOTIDE SEQUENCE [LARGE SCALE GENOMIC DNA]</scope>
    <source>
        <strain evidence="2 3">MIZ03</strain>
    </source>
</reference>